<evidence type="ECO:0000256" key="4">
    <source>
        <dbReference type="SAM" id="MobiDB-lite"/>
    </source>
</evidence>
<dbReference type="InterPro" id="IPR011701">
    <property type="entry name" value="MFS"/>
</dbReference>
<dbReference type="AlphaFoldDB" id="A0A369Q7P0"/>
<feature type="region of interest" description="Disordered" evidence="4">
    <location>
        <begin position="1"/>
        <end position="27"/>
    </location>
</feature>
<dbReference type="Pfam" id="PF07690">
    <property type="entry name" value="MFS_1"/>
    <property type="match status" value="1"/>
</dbReference>
<feature type="transmembrane region" description="Helical" evidence="5">
    <location>
        <begin position="122"/>
        <end position="148"/>
    </location>
</feature>
<feature type="transmembrane region" description="Helical" evidence="5">
    <location>
        <begin position="221"/>
        <end position="243"/>
    </location>
</feature>
<evidence type="ECO:0000313" key="8">
    <source>
        <dbReference type="Proteomes" id="UP000253727"/>
    </source>
</evidence>
<dbReference type="GO" id="GO:0022857">
    <property type="term" value="F:transmembrane transporter activity"/>
    <property type="evidence" value="ECO:0007669"/>
    <property type="project" value="InterPro"/>
</dbReference>
<feature type="compositionally biased region" description="Basic and acidic residues" evidence="4">
    <location>
        <begin position="16"/>
        <end position="27"/>
    </location>
</feature>
<feature type="transmembrane region" description="Helical" evidence="5">
    <location>
        <begin position="401"/>
        <end position="423"/>
    </location>
</feature>
<dbReference type="PANTHER" id="PTHR23546:SF1">
    <property type="entry name" value="MEMBRANE PROTEIN"/>
    <property type="match status" value="1"/>
</dbReference>
<dbReference type="SUPFAM" id="SSF103473">
    <property type="entry name" value="MFS general substrate transporter"/>
    <property type="match status" value="1"/>
</dbReference>
<dbReference type="InterPro" id="IPR020846">
    <property type="entry name" value="MFS_dom"/>
</dbReference>
<feature type="transmembrane region" description="Helical" evidence="5">
    <location>
        <begin position="435"/>
        <end position="456"/>
    </location>
</feature>
<feature type="transmembrane region" description="Helical" evidence="5">
    <location>
        <begin position="191"/>
        <end position="215"/>
    </location>
</feature>
<feature type="transmembrane region" description="Helical" evidence="5">
    <location>
        <begin position="344"/>
        <end position="365"/>
    </location>
</feature>
<feature type="transmembrane region" description="Helical" evidence="5">
    <location>
        <begin position="462"/>
        <end position="481"/>
    </location>
</feature>
<keyword evidence="8" id="KW-1185">Reference proteome</keyword>
<keyword evidence="3 5" id="KW-0472">Membrane</keyword>
<dbReference type="PANTHER" id="PTHR23546">
    <property type="entry name" value="TRANSPORT PROTEIN"/>
    <property type="match status" value="1"/>
</dbReference>
<evidence type="ECO:0000259" key="6">
    <source>
        <dbReference type="PROSITE" id="PS50850"/>
    </source>
</evidence>
<dbReference type="PROSITE" id="PS50850">
    <property type="entry name" value="MFS"/>
    <property type="match status" value="1"/>
</dbReference>
<accession>A0A369Q7P0</accession>
<dbReference type="Gene3D" id="1.20.1250.20">
    <property type="entry name" value="MFS general substrate transporter like domains"/>
    <property type="match status" value="1"/>
</dbReference>
<feature type="domain" description="Major facilitator superfamily (MFS) profile" evidence="6">
    <location>
        <begin position="55"/>
        <end position="485"/>
    </location>
</feature>
<reference evidence="7 8" key="1">
    <citation type="submission" date="2018-04" db="EMBL/GenBank/DDBJ databases">
        <title>Altererythrobacter sp. HME9302 genome sequencing and assembly.</title>
        <authorList>
            <person name="Kang H."/>
            <person name="Kim H."/>
            <person name="Joh K."/>
        </authorList>
    </citation>
    <scope>NUCLEOTIDE SEQUENCE [LARGE SCALE GENOMIC DNA]</scope>
    <source>
        <strain evidence="7 8">HME9302</strain>
    </source>
</reference>
<keyword evidence="1 5" id="KW-0812">Transmembrane</keyword>
<organism evidence="7 8">
    <name type="scientific">Alteripontixanthobacter maritimus</name>
    <dbReference type="NCBI Taxonomy" id="2161824"/>
    <lineage>
        <taxon>Bacteria</taxon>
        <taxon>Pseudomonadati</taxon>
        <taxon>Pseudomonadota</taxon>
        <taxon>Alphaproteobacteria</taxon>
        <taxon>Sphingomonadales</taxon>
        <taxon>Erythrobacteraceae</taxon>
        <taxon>Alteripontixanthobacter</taxon>
    </lineage>
</organism>
<dbReference type="Proteomes" id="UP000253727">
    <property type="component" value="Unassembled WGS sequence"/>
</dbReference>
<name>A0A369Q7P0_9SPHN</name>
<protein>
    <recommendedName>
        <fullName evidence="6">Major facilitator superfamily (MFS) profile domain-containing protein</fullName>
    </recommendedName>
</protein>
<feature type="transmembrane region" description="Helical" evidence="5">
    <location>
        <begin position="89"/>
        <end position="110"/>
    </location>
</feature>
<evidence type="ECO:0000313" key="7">
    <source>
        <dbReference type="EMBL" id="RDC59186.1"/>
    </source>
</evidence>
<evidence type="ECO:0000256" key="1">
    <source>
        <dbReference type="ARBA" id="ARBA00022692"/>
    </source>
</evidence>
<dbReference type="InterPro" id="IPR036259">
    <property type="entry name" value="MFS_trans_sf"/>
</dbReference>
<feature type="transmembrane region" description="Helical" evidence="5">
    <location>
        <begin position="57"/>
        <end position="77"/>
    </location>
</feature>
<evidence type="ECO:0000256" key="3">
    <source>
        <dbReference type="ARBA" id="ARBA00023136"/>
    </source>
</evidence>
<feature type="compositionally biased region" description="Pro residues" evidence="4">
    <location>
        <begin position="1"/>
        <end position="15"/>
    </location>
</feature>
<feature type="transmembrane region" description="Helical" evidence="5">
    <location>
        <begin position="377"/>
        <end position="395"/>
    </location>
</feature>
<gene>
    <name evidence="7" type="ORF">HME9302_00371</name>
</gene>
<feature type="transmembrane region" description="Helical" evidence="5">
    <location>
        <begin position="154"/>
        <end position="179"/>
    </location>
</feature>
<feature type="transmembrane region" description="Helical" evidence="5">
    <location>
        <begin position="309"/>
        <end position="332"/>
    </location>
</feature>
<evidence type="ECO:0000256" key="5">
    <source>
        <dbReference type="SAM" id="Phobius"/>
    </source>
</evidence>
<dbReference type="EMBL" id="QBKA01000002">
    <property type="protein sequence ID" value="RDC59186.1"/>
    <property type="molecule type" value="Genomic_DNA"/>
</dbReference>
<comment type="caution">
    <text evidence="7">The sequence shown here is derived from an EMBL/GenBank/DDBJ whole genome shotgun (WGS) entry which is preliminary data.</text>
</comment>
<evidence type="ECO:0000256" key="2">
    <source>
        <dbReference type="ARBA" id="ARBA00022989"/>
    </source>
</evidence>
<sequence length="495" mass="51198">MEDPPAPPVPAPPVPAHRDPGPVRRAPDAHLTAPVMADAGLAPAMGDTRAISQGRMILLFMVMLVTAAGNTAMQSVMPSIGTELGVADVWISAAYTWSALLWVICAPIWARRSDRRGRKAMMALGLIGFIVSMALCGIVLLFGLSGALSATMTLIFFAAARSLYGGFGSAAPPAVQAYVASRTPRSERTKALSLIASSFGLGTVIGPALAPLLVFDRPGPFALGLVGPFVIFAAIGVAVLVALRMRLPDDDPAFQARGEIVTAPFSANASTRYLASDEPDIAAGSAPAKVAKADDIPDLRWTDKRLRSWLVAGLLGGHAQAALFGVVGFLILDRLGLRATPDEATGPIGIVLMAGAIATLLSQWGLIPMLNLGPRNATLWGSALAFIGTIVVGAGSQLHTIALGMSIAALGFGLFRPGFTSGASLSVTRKEQGQVSGIVASINGAAYILAPSLGVLVYGFDAWLGFGLIAVLALSVFVMGWRSLASDSELAIQPD</sequence>
<keyword evidence="2 5" id="KW-1133">Transmembrane helix</keyword>
<proteinExistence type="predicted"/>